<feature type="transmembrane region" description="Helical" evidence="7">
    <location>
        <begin position="187"/>
        <end position="204"/>
    </location>
</feature>
<dbReference type="EMBL" id="JELY01003720">
    <property type="protein sequence ID" value="KYF46688.1"/>
    <property type="molecule type" value="Genomic_DNA"/>
</dbReference>
<feature type="transmembrane region" description="Helical" evidence="7">
    <location>
        <begin position="210"/>
        <end position="227"/>
    </location>
</feature>
<keyword evidence="4 7" id="KW-1133">Transmembrane helix</keyword>
<comment type="subcellular location">
    <subcellularLocation>
        <location evidence="1">Cell membrane</location>
        <topology evidence="1">Multi-pass membrane protein</topology>
    </subcellularLocation>
</comment>
<comment type="caution">
    <text evidence="8">The sequence shown here is derived from an EMBL/GenBank/DDBJ whole genome shotgun (WGS) entry which is preliminary data.</text>
</comment>
<reference evidence="8 9" key="1">
    <citation type="submission" date="2014-02" db="EMBL/GenBank/DDBJ databases">
        <title>The small core and large imbalanced accessory genome model reveals a collaborative survival strategy of Sorangium cellulosum strains in nature.</title>
        <authorList>
            <person name="Han K."/>
            <person name="Peng R."/>
            <person name="Blom J."/>
            <person name="Li Y.-Z."/>
        </authorList>
    </citation>
    <scope>NUCLEOTIDE SEQUENCE [LARGE SCALE GENOMIC DNA]</scope>
    <source>
        <strain evidence="8 9">So0157-25</strain>
    </source>
</reference>
<dbReference type="GO" id="GO:0005886">
    <property type="term" value="C:plasma membrane"/>
    <property type="evidence" value="ECO:0007669"/>
    <property type="project" value="UniProtKB-SubCell"/>
</dbReference>
<keyword evidence="2" id="KW-1003">Cell membrane</keyword>
<feature type="transmembrane region" description="Helical" evidence="7">
    <location>
        <begin position="33"/>
        <end position="55"/>
    </location>
</feature>
<dbReference type="PANTHER" id="PTHR39087">
    <property type="entry name" value="UPF0104 MEMBRANE PROTEIN MJ1595"/>
    <property type="match status" value="1"/>
</dbReference>
<evidence type="ECO:0000256" key="6">
    <source>
        <dbReference type="SAM" id="MobiDB-lite"/>
    </source>
</evidence>
<feature type="region of interest" description="Disordered" evidence="6">
    <location>
        <begin position="1"/>
        <end position="25"/>
    </location>
</feature>
<evidence type="ECO:0000313" key="8">
    <source>
        <dbReference type="EMBL" id="KYF46688.1"/>
    </source>
</evidence>
<dbReference type="AlphaFoldDB" id="A0A150NY88"/>
<keyword evidence="5 7" id="KW-0472">Membrane</keyword>
<dbReference type="PANTHER" id="PTHR39087:SF2">
    <property type="entry name" value="UPF0104 MEMBRANE PROTEIN MJ1595"/>
    <property type="match status" value="1"/>
</dbReference>
<evidence type="ECO:0000313" key="9">
    <source>
        <dbReference type="Proteomes" id="UP000075420"/>
    </source>
</evidence>
<gene>
    <name evidence="8" type="ORF">BE08_09905</name>
</gene>
<name>A0A150NY88_SORCE</name>
<feature type="transmembrane region" description="Helical" evidence="7">
    <location>
        <begin position="106"/>
        <end position="125"/>
    </location>
</feature>
<proteinExistence type="predicted"/>
<organism evidence="8 9">
    <name type="scientific">Sorangium cellulosum</name>
    <name type="common">Polyangium cellulosum</name>
    <dbReference type="NCBI Taxonomy" id="56"/>
    <lineage>
        <taxon>Bacteria</taxon>
        <taxon>Pseudomonadati</taxon>
        <taxon>Myxococcota</taxon>
        <taxon>Polyangia</taxon>
        <taxon>Polyangiales</taxon>
        <taxon>Polyangiaceae</taxon>
        <taxon>Sorangium</taxon>
    </lineage>
</organism>
<dbReference type="Proteomes" id="UP000075420">
    <property type="component" value="Unassembled WGS sequence"/>
</dbReference>
<accession>A0A150NY88</accession>
<dbReference type="InterPro" id="IPR022791">
    <property type="entry name" value="L-PG_synthase/AglD"/>
</dbReference>
<keyword evidence="3 7" id="KW-0812">Transmembrane</keyword>
<sequence>MPSRGSDSVADDADAAPDGRAAGDRARGRVGDLIGSFALSYLAGGGLLLALFLAANPWRFLANSRLLDVLISGGVIRYHDRHMGYIDKVPHPKYYLMSQDPVDFRYVYAAGAACLLFWVVMAFKFHGIARFCGLKGSLGQHARAYIYGDCLNRCFPFWMGNVATAAALEGQGEPRAGASVSMYIQDLFVLGATIAFGLVGVLVFGWKTMFLQLMWAFVILAVTWYLARSVQRAQLAVGRNPWVAAWGAVKSMVQEPLLLCRLGALALLGVLCDHLCPYFITRAFSSEHVLLNIDFLTIQKAVIAGYVCRMILYTPGGIGAYEWGLAAALYMCGVGFPEAATVALLDCLIRNVTYTIGFVVLKLFYTVETDIGSVLRIFTRAGGPGPAGTT</sequence>
<evidence type="ECO:0000256" key="7">
    <source>
        <dbReference type="SAM" id="Phobius"/>
    </source>
</evidence>
<dbReference type="Pfam" id="PF03706">
    <property type="entry name" value="LPG_synthase_TM"/>
    <property type="match status" value="1"/>
</dbReference>
<evidence type="ECO:0000256" key="5">
    <source>
        <dbReference type="ARBA" id="ARBA00023136"/>
    </source>
</evidence>
<protein>
    <submittedName>
        <fullName evidence="8">Uncharacterized protein</fullName>
    </submittedName>
</protein>
<evidence type="ECO:0000256" key="2">
    <source>
        <dbReference type="ARBA" id="ARBA00022475"/>
    </source>
</evidence>
<evidence type="ECO:0000256" key="1">
    <source>
        <dbReference type="ARBA" id="ARBA00004651"/>
    </source>
</evidence>
<evidence type="ECO:0000256" key="3">
    <source>
        <dbReference type="ARBA" id="ARBA00022692"/>
    </source>
</evidence>
<evidence type="ECO:0000256" key="4">
    <source>
        <dbReference type="ARBA" id="ARBA00022989"/>
    </source>
</evidence>